<organism evidence="1 2">
    <name type="scientific">Haemaphysalis longicornis</name>
    <name type="common">Bush tick</name>
    <dbReference type="NCBI Taxonomy" id="44386"/>
    <lineage>
        <taxon>Eukaryota</taxon>
        <taxon>Metazoa</taxon>
        <taxon>Ecdysozoa</taxon>
        <taxon>Arthropoda</taxon>
        <taxon>Chelicerata</taxon>
        <taxon>Arachnida</taxon>
        <taxon>Acari</taxon>
        <taxon>Parasitiformes</taxon>
        <taxon>Ixodida</taxon>
        <taxon>Ixodoidea</taxon>
        <taxon>Ixodidae</taxon>
        <taxon>Haemaphysalinae</taxon>
        <taxon>Haemaphysalis</taxon>
    </lineage>
</organism>
<dbReference type="Proteomes" id="UP000821853">
    <property type="component" value="Chromosome 4"/>
</dbReference>
<protein>
    <recommendedName>
        <fullName evidence="3">Reverse transcriptase</fullName>
    </recommendedName>
</protein>
<evidence type="ECO:0008006" key="3">
    <source>
        <dbReference type="Google" id="ProtNLM"/>
    </source>
</evidence>
<evidence type="ECO:0000313" key="1">
    <source>
        <dbReference type="EMBL" id="KAH9373657.1"/>
    </source>
</evidence>
<comment type="caution">
    <text evidence="1">The sequence shown here is derived from an EMBL/GenBank/DDBJ whole genome shotgun (WGS) entry which is preliminary data.</text>
</comment>
<reference evidence="1 2" key="1">
    <citation type="journal article" date="2020" name="Cell">
        <title>Large-Scale Comparative Analyses of Tick Genomes Elucidate Their Genetic Diversity and Vector Capacities.</title>
        <authorList>
            <consortium name="Tick Genome and Microbiome Consortium (TIGMIC)"/>
            <person name="Jia N."/>
            <person name="Wang J."/>
            <person name="Shi W."/>
            <person name="Du L."/>
            <person name="Sun Y."/>
            <person name="Zhan W."/>
            <person name="Jiang J.F."/>
            <person name="Wang Q."/>
            <person name="Zhang B."/>
            <person name="Ji P."/>
            <person name="Bell-Sakyi L."/>
            <person name="Cui X.M."/>
            <person name="Yuan T.T."/>
            <person name="Jiang B.G."/>
            <person name="Yang W.F."/>
            <person name="Lam T.T."/>
            <person name="Chang Q.C."/>
            <person name="Ding S.J."/>
            <person name="Wang X.J."/>
            <person name="Zhu J.G."/>
            <person name="Ruan X.D."/>
            <person name="Zhao L."/>
            <person name="Wei J.T."/>
            <person name="Ye R.Z."/>
            <person name="Que T.C."/>
            <person name="Du C.H."/>
            <person name="Zhou Y.H."/>
            <person name="Cheng J.X."/>
            <person name="Dai P.F."/>
            <person name="Guo W.B."/>
            <person name="Han X.H."/>
            <person name="Huang E.J."/>
            <person name="Li L.F."/>
            <person name="Wei W."/>
            <person name="Gao Y.C."/>
            <person name="Liu J.Z."/>
            <person name="Shao H.Z."/>
            <person name="Wang X."/>
            <person name="Wang C.C."/>
            <person name="Yang T.C."/>
            <person name="Huo Q.B."/>
            <person name="Li W."/>
            <person name="Chen H.Y."/>
            <person name="Chen S.E."/>
            <person name="Zhou L.G."/>
            <person name="Ni X.B."/>
            <person name="Tian J.H."/>
            <person name="Sheng Y."/>
            <person name="Liu T."/>
            <person name="Pan Y.S."/>
            <person name="Xia L.Y."/>
            <person name="Li J."/>
            <person name="Zhao F."/>
            <person name="Cao W.C."/>
        </authorList>
    </citation>
    <scope>NUCLEOTIDE SEQUENCE [LARGE SCALE GENOMIC DNA]</scope>
    <source>
        <strain evidence="1">HaeL-2018</strain>
    </source>
</reference>
<accession>A0A9J6GFU6</accession>
<evidence type="ECO:0000313" key="2">
    <source>
        <dbReference type="Proteomes" id="UP000821853"/>
    </source>
</evidence>
<proteinExistence type="predicted"/>
<dbReference type="OrthoDB" id="6497143at2759"/>
<dbReference type="VEuPathDB" id="VectorBase:HLOH_052348"/>
<keyword evidence="2" id="KW-1185">Reference proteome</keyword>
<dbReference type="AlphaFoldDB" id="A0A9J6GFU6"/>
<gene>
    <name evidence="1" type="ORF">HPB48_008104</name>
</gene>
<dbReference type="EMBL" id="JABSTR010000006">
    <property type="protein sequence ID" value="KAH9373657.1"/>
    <property type="molecule type" value="Genomic_DNA"/>
</dbReference>
<sequence length="70" mass="7998">MIRNLGDRQVEKLTFYLNEQLWTKGEVPPEWKHSEVVKILKQGKPPGIDALRPIPLTSCLGKVFGRIVTK</sequence>
<name>A0A9J6GFU6_HAELO</name>